<organism evidence="1 2">
    <name type="scientific">Pollutimonas bauzanensis</name>
    <dbReference type="NCBI Taxonomy" id="658167"/>
    <lineage>
        <taxon>Bacteria</taxon>
        <taxon>Pseudomonadati</taxon>
        <taxon>Pseudomonadota</taxon>
        <taxon>Betaproteobacteria</taxon>
        <taxon>Burkholderiales</taxon>
        <taxon>Alcaligenaceae</taxon>
        <taxon>Pollutimonas</taxon>
    </lineage>
</organism>
<proteinExistence type="predicted"/>
<protein>
    <recommendedName>
        <fullName evidence="3">General secretion pathway protein C</fullName>
    </recommendedName>
</protein>
<evidence type="ECO:0008006" key="3">
    <source>
        <dbReference type="Google" id="ProtNLM"/>
    </source>
</evidence>
<dbReference type="AlphaFoldDB" id="A0A1M5ZZE8"/>
<dbReference type="RefSeq" id="WP_143161121.1">
    <property type="nucleotide sequence ID" value="NZ_FQXE01000020.1"/>
</dbReference>
<keyword evidence="2" id="KW-1185">Reference proteome</keyword>
<accession>A0A1M5ZZE8</accession>
<dbReference type="EMBL" id="FQXE01000020">
    <property type="protein sequence ID" value="SHI29657.1"/>
    <property type="molecule type" value="Genomic_DNA"/>
</dbReference>
<dbReference type="OrthoDB" id="8686822at2"/>
<name>A0A1M5ZZE8_9BURK</name>
<dbReference type="Proteomes" id="UP000184226">
    <property type="component" value="Unassembled WGS sequence"/>
</dbReference>
<dbReference type="STRING" id="658167.SAMN04488135_12073"/>
<evidence type="ECO:0000313" key="1">
    <source>
        <dbReference type="EMBL" id="SHI29657.1"/>
    </source>
</evidence>
<evidence type="ECO:0000313" key="2">
    <source>
        <dbReference type="Proteomes" id="UP000184226"/>
    </source>
</evidence>
<gene>
    <name evidence="1" type="ORF">SAMN04488135_12073</name>
</gene>
<reference evidence="1 2" key="1">
    <citation type="submission" date="2016-11" db="EMBL/GenBank/DDBJ databases">
        <authorList>
            <person name="Jaros S."/>
            <person name="Januszkiewicz K."/>
            <person name="Wedrychowicz H."/>
        </authorList>
    </citation>
    <scope>NUCLEOTIDE SEQUENCE [LARGE SCALE GENOMIC DNA]</scope>
    <source>
        <strain evidence="1 2">CGMCC 1.10190</strain>
    </source>
</reference>
<sequence length="143" mass="14722">MRRWTMQPANAVLIAGGLAALAGAGYWGVKLGRPLPALSSVQAGSQAPDPAAQALAAWFGPGDVRLDVVVSGLIKTAGRAAVVLAVNGAAPRAYVVGDELAQSARLRGIEREAIIVDSAGRTLRFPAPQRAQPEPAGIVRVPR</sequence>